<dbReference type="Proteomes" id="UP001301958">
    <property type="component" value="Unassembled WGS sequence"/>
</dbReference>
<sequence length="124" mass="13711">MPEKVHQAWILADAYNKARRVGRRPELCAFDSHFSDYYANCNDCIDDFIGNVEDVRAAHTDLGWALHSYIGYCATALQQLPVEDTSSQTFATSTSSTIQAEVPSRMAGSDQTPSSPPLPPYTHD</sequence>
<proteinExistence type="predicted"/>
<dbReference type="EMBL" id="MU865287">
    <property type="protein sequence ID" value="KAK4232539.1"/>
    <property type="molecule type" value="Genomic_DNA"/>
</dbReference>
<dbReference type="AlphaFoldDB" id="A0AAN7BZJ3"/>
<feature type="compositionally biased region" description="Pro residues" evidence="1">
    <location>
        <begin position="114"/>
        <end position="124"/>
    </location>
</feature>
<name>A0AAN7BZJ3_9PEZI</name>
<comment type="caution">
    <text evidence="2">The sequence shown here is derived from an EMBL/GenBank/DDBJ whole genome shotgun (WGS) entry which is preliminary data.</text>
</comment>
<evidence type="ECO:0000313" key="3">
    <source>
        <dbReference type="Proteomes" id="UP001301958"/>
    </source>
</evidence>
<accession>A0AAN7BZJ3</accession>
<evidence type="ECO:0000313" key="2">
    <source>
        <dbReference type="EMBL" id="KAK4232539.1"/>
    </source>
</evidence>
<protein>
    <submittedName>
        <fullName evidence="2">Uncharacterized protein</fullName>
    </submittedName>
</protein>
<feature type="region of interest" description="Disordered" evidence="1">
    <location>
        <begin position="91"/>
        <end position="124"/>
    </location>
</feature>
<organism evidence="2 3">
    <name type="scientific">Podospora fimiseda</name>
    <dbReference type="NCBI Taxonomy" id="252190"/>
    <lineage>
        <taxon>Eukaryota</taxon>
        <taxon>Fungi</taxon>
        <taxon>Dikarya</taxon>
        <taxon>Ascomycota</taxon>
        <taxon>Pezizomycotina</taxon>
        <taxon>Sordariomycetes</taxon>
        <taxon>Sordariomycetidae</taxon>
        <taxon>Sordariales</taxon>
        <taxon>Podosporaceae</taxon>
        <taxon>Podospora</taxon>
    </lineage>
</organism>
<gene>
    <name evidence="2" type="ORF">QBC38DRAFT_450165</name>
</gene>
<reference evidence="2" key="1">
    <citation type="journal article" date="2023" name="Mol. Phylogenet. Evol.">
        <title>Genome-scale phylogeny and comparative genomics of the fungal order Sordariales.</title>
        <authorList>
            <person name="Hensen N."/>
            <person name="Bonometti L."/>
            <person name="Westerberg I."/>
            <person name="Brannstrom I.O."/>
            <person name="Guillou S."/>
            <person name="Cros-Aarteil S."/>
            <person name="Calhoun S."/>
            <person name="Haridas S."/>
            <person name="Kuo A."/>
            <person name="Mondo S."/>
            <person name="Pangilinan J."/>
            <person name="Riley R."/>
            <person name="LaButti K."/>
            <person name="Andreopoulos B."/>
            <person name="Lipzen A."/>
            <person name="Chen C."/>
            <person name="Yan M."/>
            <person name="Daum C."/>
            <person name="Ng V."/>
            <person name="Clum A."/>
            <person name="Steindorff A."/>
            <person name="Ohm R.A."/>
            <person name="Martin F."/>
            <person name="Silar P."/>
            <person name="Natvig D.O."/>
            <person name="Lalanne C."/>
            <person name="Gautier V."/>
            <person name="Ament-Velasquez S.L."/>
            <person name="Kruys A."/>
            <person name="Hutchinson M.I."/>
            <person name="Powell A.J."/>
            <person name="Barry K."/>
            <person name="Miller A.N."/>
            <person name="Grigoriev I.V."/>
            <person name="Debuchy R."/>
            <person name="Gladieux P."/>
            <person name="Hiltunen Thoren M."/>
            <person name="Johannesson H."/>
        </authorList>
    </citation>
    <scope>NUCLEOTIDE SEQUENCE</scope>
    <source>
        <strain evidence="2">CBS 990.96</strain>
    </source>
</reference>
<keyword evidence="3" id="KW-1185">Reference proteome</keyword>
<reference evidence="2" key="2">
    <citation type="submission" date="2023-05" db="EMBL/GenBank/DDBJ databases">
        <authorList>
            <consortium name="Lawrence Berkeley National Laboratory"/>
            <person name="Steindorff A."/>
            <person name="Hensen N."/>
            <person name="Bonometti L."/>
            <person name="Westerberg I."/>
            <person name="Brannstrom I.O."/>
            <person name="Guillou S."/>
            <person name="Cros-Aarteil S."/>
            <person name="Calhoun S."/>
            <person name="Haridas S."/>
            <person name="Kuo A."/>
            <person name="Mondo S."/>
            <person name="Pangilinan J."/>
            <person name="Riley R."/>
            <person name="Labutti K."/>
            <person name="Andreopoulos B."/>
            <person name="Lipzen A."/>
            <person name="Chen C."/>
            <person name="Yanf M."/>
            <person name="Daum C."/>
            <person name="Ng V."/>
            <person name="Clum A."/>
            <person name="Ohm R."/>
            <person name="Martin F."/>
            <person name="Silar P."/>
            <person name="Natvig D."/>
            <person name="Lalanne C."/>
            <person name="Gautier V."/>
            <person name="Ament-Velasquez S.L."/>
            <person name="Kruys A."/>
            <person name="Hutchinson M.I."/>
            <person name="Powell A.J."/>
            <person name="Barry K."/>
            <person name="Miller A.N."/>
            <person name="Grigoriev I.V."/>
            <person name="Debuchy R."/>
            <person name="Gladieux P."/>
            <person name="Thoren M.H."/>
            <person name="Johannesson H."/>
        </authorList>
    </citation>
    <scope>NUCLEOTIDE SEQUENCE</scope>
    <source>
        <strain evidence="2">CBS 990.96</strain>
    </source>
</reference>
<evidence type="ECO:0000256" key="1">
    <source>
        <dbReference type="SAM" id="MobiDB-lite"/>
    </source>
</evidence>